<dbReference type="PROSITE" id="PS50943">
    <property type="entry name" value="HTH_CROC1"/>
    <property type="match status" value="1"/>
</dbReference>
<dbReference type="CDD" id="cd00093">
    <property type="entry name" value="HTH_XRE"/>
    <property type="match status" value="1"/>
</dbReference>
<dbReference type="InterPro" id="IPR015927">
    <property type="entry name" value="Peptidase_S24_S26A/B/C"/>
</dbReference>
<keyword evidence="3" id="KW-1185">Reference proteome</keyword>
<accession>A0ABT6Q3J1</accession>
<dbReference type="InterPro" id="IPR036286">
    <property type="entry name" value="LexA/Signal_pep-like_sf"/>
</dbReference>
<sequence>MTNKILLNQIDKILKEKKISARKASIDAGVGEDFIRNLRRYNNMPKTDKLLKLANSLNIDVNFFLDALEKSPQKKIQTTKDHLLPIPITTIYIRGEVQAGQWNSAIEWPQSDWIPLTVPIDHRYQKFTTFALTVKGDSMNLLYPEGTVIIAVNFSEIGRNPEDGDCVITIRRDALTDCYEATLKIIQIKDDGSVLLWPKSDNPNFVKPIVLPTINSKYQESKMEGDSASTPDLVIQSLVIGSYNIVGKMNIK</sequence>
<comment type="caution">
    <text evidence="2">The sequence shown here is derived from an EMBL/GenBank/DDBJ whole genome shotgun (WGS) entry which is preliminary data.</text>
</comment>
<dbReference type="Gene3D" id="1.10.260.40">
    <property type="entry name" value="lambda repressor-like DNA-binding domains"/>
    <property type="match status" value="1"/>
</dbReference>
<dbReference type="SMART" id="SM00530">
    <property type="entry name" value="HTH_XRE"/>
    <property type="match status" value="1"/>
</dbReference>
<dbReference type="InterPro" id="IPR010982">
    <property type="entry name" value="Lambda_DNA-bd_dom_sf"/>
</dbReference>
<reference evidence="2" key="1">
    <citation type="submission" date="2023-05" db="EMBL/GenBank/DDBJ databases">
        <title>Whole genome sequence of Commensalibacter sp.</title>
        <authorList>
            <person name="Charoenyingcharoen P."/>
            <person name="Yukphan P."/>
        </authorList>
    </citation>
    <scope>NUCLEOTIDE SEQUENCE</scope>
    <source>
        <strain evidence="2">TBRC 16381</strain>
    </source>
</reference>
<dbReference type="CDD" id="cd06529">
    <property type="entry name" value="S24_LexA-like"/>
    <property type="match status" value="1"/>
</dbReference>
<evidence type="ECO:0000313" key="3">
    <source>
        <dbReference type="Proteomes" id="UP001431634"/>
    </source>
</evidence>
<dbReference type="InterPro" id="IPR039418">
    <property type="entry name" value="LexA-like"/>
</dbReference>
<proteinExistence type="predicted"/>
<feature type="domain" description="HTH cro/C1-type" evidence="1">
    <location>
        <begin position="10"/>
        <end position="64"/>
    </location>
</feature>
<evidence type="ECO:0000259" key="1">
    <source>
        <dbReference type="PROSITE" id="PS50943"/>
    </source>
</evidence>
<dbReference type="SUPFAM" id="SSF47413">
    <property type="entry name" value="lambda repressor-like DNA-binding domains"/>
    <property type="match status" value="1"/>
</dbReference>
<organism evidence="2 3">
    <name type="scientific">Commensalibacter oyaizuii</name>
    <dbReference type="NCBI Taxonomy" id="3043873"/>
    <lineage>
        <taxon>Bacteria</taxon>
        <taxon>Pseudomonadati</taxon>
        <taxon>Pseudomonadota</taxon>
        <taxon>Alphaproteobacteria</taxon>
        <taxon>Acetobacterales</taxon>
        <taxon>Acetobacteraceae</taxon>
    </lineage>
</organism>
<dbReference type="Pfam" id="PF00717">
    <property type="entry name" value="Peptidase_S24"/>
    <property type="match status" value="1"/>
</dbReference>
<dbReference type="SUPFAM" id="SSF51306">
    <property type="entry name" value="LexA/Signal peptidase"/>
    <property type="match status" value="1"/>
</dbReference>
<evidence type="ECO:0000313" key="2">
    <source>
        <dbReference type="EMBL" id="MDI2091662.1"/>
    </source>
</evidence>
<gene>
    <name evidence="2" type="ORF">QJV27_09835</name>
</gene>
<dbReference type="EMBL" id="JASBAO010000001">
    <property type="protein sequence ID" value="MDI2091662.1"/>
    <property type="molecule type" value="Genomic_DNA"/>
</dbReference>
<protein>
    <submittedName>
        <fullName evidence="2">XRE family transcriptional regulator</fullName>
    </submittedName>
</protein>
<dbReference type="Gene3D" id="2.10.109.10">
    <property type="entry name" value="Umud Fragment, subunit A"/>
    <property type="match status" value="1"/>
</dbReference>
<dbReference type="InterPro" id="IPR001387">
    <property type="entry name" value="Cro/C1-type_HTH"/>
</dbReference>
<dbReference type="RefSeq" id="WP_281448749.1">
    <property type="nucleotide sequence ID" value="NZ_JASBAO010000001.1"/>
</dbReference>
<name>A0ABT6Q3J1_9PROT</name>
<dbReference type="Proteomes" id="UP001431634">
    <property type="component" value="Unassembled WGS sequence"/>
</dbReference>